<evidence type="ECO:0000313" key="1">
    <source>
        <dbReference type="EMBL" id="KAI9448927.1"/>
    </source>
</evidence>
<sequence length="349" mass="38739">MSSLQAEGLCLRFPENLPPHANLTHEVAVQMLGRAVNLATQIAFQPSYIDKPPDGQIYLLFIPGGVNFPLDGIRYMEHEQRYTIPLPGGRELEVCEARHGFVPLSGEMVTSRVRRRYRLTKGGHPFLVLVHYSRGQSTQVPPALQVQPVRQYPLRQHNEPAVFVLGERQGQRVPPAGHVAGMPPNVGMGVGAGVGIGVSGRPDAQAMLAQQNREMEALDRRGQRERSASMNPAQRQPQPPQRHDEEDDAEELEHISTRTLALTRYRRNHEFMNEVFTHAAFGNNDLPKPSAPYSIFDKGDLEKRVELLTKGVEELQAKSAARRAARDKEQHGADMSVDEVGAVPSIIVA</sequence>
<comment type="caution">
    <text evidence="1">The sequence shown here is derived from an EMBL/GenBank/DDBJ whole genome shotgun (WGS) entry which is preliminary data.</text>
</comment>
<gene>
    <name evidence="1" type="ORF">F5148DRAFT_690415</name>
</gene>
<evidence type="ECO:0000313" key="2">
    <source>
        <dbReference type="Proteomes" id="UP001207468"/>
    </source>
</evidence>
<name>A0ACC0TUW7_9AGAM</name>
<keyword evidence="2" id="KW-1185">Reference proteome</keyword>
<dbReference type="Proteomes" id="UP001207468">
    <property type="component" value="Unassembled WGS sequence"/>
</dbReference>
<accession>A0ACC0TUW7</accession>
<dbReference type="EMBL" id="JAGFNK010000546">
    <property type="protein sequence ID" value="KAI9448927.1"/>
    <property type="molecule type" value="Genomic_DNA"/>
</dbReference>
<organism evidence="1 2">
    <name type="scientific">Russula earlei</name>
    <dbReference type="NCBI Taxonomy" id="71964"/>
    <lineage>
        <taxon>Eukaryota</taxon>
        <taxon>Fungi</taxon>
        <taxon>Dikarya</taxon>
        <taxon>Basidiomycota</taxon>
        <taxon>Agaricomycotina</taxon>
        <taxon>Agaricomycetes</taxon>
        <taxon>Russulales</taxon>
        <taxon>Russulaceae</taxon>
        <taxon>Russula</taxon>
    </lineage>
</organism>
<proteinExistence type="predicted"/>
<protein>
    <submittedName>
        <fullName evidence="1">Uncharacterized protein</fullName>
    </submittedName>
</protein>
<reference evidence="1" key="1">
    <citation type="submission" date="2021-03" db="EMBL/GenBank/DDBJ databases">
        <title>Evolutionary priming and transition to the ectomycorrhizal habit in an iconic lineage of mushroom-forming fungi: is preadaptation a requirement?</title>
        <authorList>
            <consortium name="DOE Joint Genome Institute"/>
            <person name="Looney B.P."/>
            <person name="Miyauchi S."/>
            <person name="Morin E."/>
            <person name="Drula E."/>
            <person name="Courty P.E."/>
            <person name="Chicoki N."/>
            <person name="Fauchery L."/>
            <person name="Kohler A."/>
            <person name="Kuo A."/>
            <person name="LaButti K."/>
            <person name="Pangilinan J."/>
            <person name="Lipzen A."/>
            <person name="Riley R."/>
            <person name="Andreopoulos W."/>
            <person name="He G."/>
            <person name="Johnson J."/>
            <person name="Barry K.W."/>
            <person name="Grigoriev I.V."/>
            <person name="Nagy L."/>
            <person name="Hibbett D."/>
            <person name="Henrissat B."/>
            <person name="Matheny P.B."/>
            <person name="Labbe J."/>
            <person name="Martin A.F."/>
        </authorList>
    </citation>
    <scope>NUCLEOTIDE SEQUENCE</scope>
    <source>
        <strain evidence="1">BPL698</strain>
    </source>
</reference>